<dbReference type="RefSeq" id="WP_222977019.1">
    <property type="nucleotide sequence ID" value="NZ_JAINVZ010000006.1"/>
</dbReference>
<gene>
    <name evidence="2" type="ORF">K7472_11980</name>
</gene>
<feature type="chain" id="PRO_5045404120" evidence="1">
    <location>
        <begin position="31"/>
        <end position="212"/>
    </location>
</feature>
<keyword evidence="1" id="KW-0732">Signal</keyword>
<feature type="signal peptide" evidence="1">
    <location>
        <begin position="1"/>
        <end position="30"/>
    </location>
</feature>
<evidence type="ECO:0000256" key="1">
    <source>
        <dbReference type="SAM" id="SignalP"/>
    </source>
</evidence>
<protein>
    <submittedName>
        <fullName evidence="2">Cyclase</fullName>
    </submittedName>
</protein>
<proteinExistence type="predicted"/>
<keyword evidence="3" id="KW-1185">Reference proteome</keyword>
<sequence length="212" mass="19686">MRPGSVLARFSLVGAAALAAAGLAAGPALAADTPVGFSCQATPPIGGAQTFSLDAGVNGTAPATVAAGSAFTVTLAPGALTVPTSVSGYTVSSISGIKLSVPVPSGAALTGESLSGGSGAGSGASVAVQGGNVVVTVPGPVSGGATFTLPTLTLDLTAGASGGSVTTAIAGSGYANPGLTFNASVSVSFFKVNVPTACYAPASPALTTTAVD</sequence>
<name>A0ABS7QQT7_9ACTN</name>
<evidence type="ECO:0000313" key="2">
    <source>
        <dbReference type="EMBL" id="MBY8885563.1"/>
    </source>
</evidence>
<accession>A0ABS7QQT7</accession>
<reference evidence="2 3" key="1">
    <citation type="submission" date="2021-08" db="EMBL/GenBank/DDBJ databases">
        <title>Streptomyces sp. PTM05 isolated from lichen.</title>
        <authorList>
            <person name="Somphong A."/>
            <person name="Phongsopitanun W."/>
            <person name="Tanasupawat S."/>
        </authorList>
    </citation>
    <scope>NUCLEOTIDE SEQUENCE [LARGE SCALE GENOMIC DNA]</scope>
    <source>
        <strain evidence="2 3">Ptm05</strain>
    </source>
</reference>
<dbReference type="Proteomes" id="UP001198565">
    <property type="component" value="Unassembled WGS sequence"/>
</dbReference>
<comment type="caution">
    <text evidence="2">The sequence shown here is derived from an EMBL/GenBank/DDBJ whole genome shotgun (WGS) entry which is preliminary data.</text>
</comment>
<organism evidence="2 3">
    <name type="scientific">Streptantibioticus parmotrematis</name>
    <dbReference type="NCBI Taxonomy" id="2873249"/>
    <lineage>
        <taxon>Bacteria</taxon>
        <taxon>Bacillati</taxon>
        <taxon>Actinomycetota</taxon>
        <taxon>Actinomycetes</taxon>
        <taxon>Kitasatosporales</taxon>
        <taxon>Streptomycetaceae</taxon>
        <taxon>Streptantibioticus</taxon>
    </lineage>
</organism>
<dbReference type="EMBL" id="JAINVZ010000006">
    <property type="protein sequence ID" value="MBY8885563.1"/>
    <property type="molecule type" value="Genomic_DNA"/>
</dbReference>
<evidence type="ECO:0000313" key="3">
    <source>
        <dbReference type="Proteomes" id="UP001198565"/>
    </source>
</evidence>